<comment type="catalytic activity">
    <reaction evidence="15">
        <text>hypotaurine + NADPH + O2 + H(+) = taurine + NADP(+) + H2O</text>
        <dbReference type="Rhea" id="RHEA:69819"/>
        <dbReference type="ChEBI" id="CHEBI:15377"/>
        <dbReference type="ChEBI" id="CHEBI:15378"/>
        <dbReference type="ChEBI" id="CHEBI:15379"/>
        <dbReference type="ChEBI" id="CHEBI:57783"/>
        <dbReference type="ChEBI" id="CHEBI:57853"/>
        <dbReference type="ChEBI" id="CHEBI:58349"/>
        <dbReference type="ChEBI" id="CHEBI:507393"/>
        <dbReference type="EC" id="1.14.13.8"/>
    </reaction>
    <physiologicalReaction direction="left-to-right" evidence="15">
        <dbReference type="Rhea" id="RHEA:69820"/>
    </physiologicalReaction>
</comment>
<dbReference type="PRINTS" id="PR01121">
    <property type="entry name" value="FMOXYGENASE1"/>
</dbReference>
<evidence type="ECO:0000256" key="12">
    <source>
        <dbReference type="ARBA" id="ARBA00023136"/>
    </source>
</evidence>
<dbReference type="InterPro" id="IPR020946">
    <property type="entry name" value="Flavin_mOase-like"/>
</dbReference>
<comment type="subcellular location">
    <subcellularLocation>
        <location evidence="2">Endoplasmic reticulum membrane</location>
        <topology evidence="2">Single-pass membrane protein</topology>
    </subcellularLocation>
</comment>
<evidence type="ECO:0000256" key="11">
    <source>
        <dbReference type="ARBA" id="ARBA00023033"/>
    </source>
</evidence>
<keyword evidence="7 18" id="KW-0274">FAD</keyword>
<dbReference type="InterPro" id="IPR050346">
    <property type="entry name" value="FMO-like"/>
</dbReference>
<accession>A0A1L8GN11</accession>
<dbReference type="InterPro" id="IPR000960">
    <property type="entry name" value="Flavin_mOase"/>
</dbReference>
<keyword evidence="11 18" id="KW-0503">Monooxygenase</keyword>
<keyword evidence="20" id="KW-1185">Reference proteome</keyword>
<dbReference type="KEGG" id="xla:108714416"/>
<dbReference type="GO" id="GO:0034899">
    <property type="term" value="F:trimethylamine monooxygenase activity"/>
    <property type="evidence" value="ECO:0007669"/>
    <property type="project" value="UniProtKB-EC"/>
</dbReference>
<keyword evidence="5" id="KW-0812">Transmembrane</keyword>
<evidence type="ECO:0000256" key="13">
    <source>
        <dbReference type="ARBA" id="ARBA00045957"/>
    </source>
</evidence>
<protein>
    <recommendedName>
        <fullName evidence="19">Flavin-containing monooxygenase</fullName>
        <ecNumber evidence="19">1.-.-.-</ecNumber>
    </recommendedName>
</protein>
<keyword evidence="12 18" id="KW-0472">Membrane</keyword>
<comment type="similarity">
    <text evidence="3 18 19">Belongs to the FMO family.</text>
</comment>
<dbReference type="PIRSF" id="PIRSF000332">
    <property type="entry name" value="FMO"/>
    <property type="match status" value="1"/>
</dbReference>
<evidence type="ECO:0000256" key="17">
    <source>
        <dbReference type="ARBA" id="ARBA00049443"/>
    </source>
</evidence>
<evidence type="ECO:0000256" key="19">
    <source>
        <dbReference type="RuleBase" id="RU361177"/>
    </source>
</evidence>
<comment type="cofactor">
    <cofactor evidence="1 18 19">
        <name>FAD</name>
        <dbReference type="ChEBI" id="CHEBI:57692"/>
    </cofactor>
</comment>
<dbReference type="GO" id="GO:0050661">
    <property type="term" value="F:NADP binding"/>
    <property type="evidence" value="ECO:0007669"/>
    <property type="project" value="InterPro"/>
</dbReference>
<sequence>MVKNVAVIGAGISGLAAIKSCLEEGLEPTCFERSDDIGGLWRFTDNSEDGRASIYNSLVTNVSKEIMCLSDFPMPEDFPNFLPHHKYFEYCRMYAEHFKLLKYIRFKTEVCNVQRKSDFSVTGQWVIETKTNGKTETTIFDAVMICTGQHEQPVFPLDSFSGIKKFKGQILHCRQYKRPVGFDGKQVLIVGMGNTGVDIATDLCTKAAKVYLSTRTGVWVLRRLGQDGYPWDLSFITRFRSWIRNTAPPSIARWLLKKYMNDQFDHSFYGIQPEGIVWKEPLVNEELPSRLLSGTIVIKPEVKEFTETSVCFEDGTRVDNLDVVIFATGYQFSFPFLEESVIKVDDSKGFLYKRVIPVGLQKPTLAVIGLVLPIGPIMVLSELQCRWATRLFKGLIKMPSAQEKSQDLARDEKLRDKWFATSKDNSRRTDYTLYLDDLALQIGVKPNIFKLFLTDPVLATKVLFGPCNSYQYRLTGPGKWPGAREAIVTQWKRIKKPLLTRVVKDDPHFPLTLHVLWFFWFVVLLGAIWIMT</sequence>
<name>A0A1L8GN11_XENLA</name>
<dbReference type="OrthoDB" id="66881at2759"/>
<dbReference type="Gene3D" id="3.50.50.60">
    <property type="entry name" value="FAD/NAD(P)-binding domain"/>
    <property type="match status" value="3"/>
</dbReference>
<dbReference type="AlphaFoldDB" id="A0A1L8GN11"/>
<evidence type="ECO:0000313" key="20">
    <source>
        <dbReference type="Proteomes" id="UP000186698"/>
    </source>
</evidence>
<evidence type="ECO:0000256" key="10">
    <source>
        <dbReference type="ARBA" id="ARBA00023002"/>
    </source>
</evidence>
<dbReference type="FunFam" id="3.50.50.60:FF:000159">
    <property type="entry name" value="Dimethylaniline monooxygenase [N-oxide-forming]"/>
    <property type="match status" value="1"/>
</dbReference>
<dbReference type="GO" id="GO:0005789">
    <property type="term" value="C:endoplasmic reticulum membrane"/>
    <property type="evidence" value="ECO:0007669"/>
    <property type="project" value="UniProtKB-SubCell"/>
</dbReference>
<comment type="catalytic activity">
    <reaction evidence="16">
        <text>trimethylamine + NADPH + O2 = trimethylamine N-oxide + NADP(+) + H2O</text>
        <dbReference type="Rhea" id="RHEA:31979"/>
        <dbReference type="ChEBI" id="CHEBI:15377"/>
        <dbReference type="ChEBI" id="CHEBI:15379"/>
        <dbReference type="ChEBI" id="CHEBI:15724"/>
        <dbReference type="ChEBI" id="CHEBI:57783"/>
        <dbReference type="ChEBI" id="CHEBI:58349"/>
        <dbReference type="ChEBI" id="CHEBI:58389"/>
        <dbReference type="EC" id="1.14.13.148"/>
    </reaction>
    <physiologicalReaction direction="left-to-right" evidence="16">
        <dbReference type="Rhea" id="RHEA:31980"/>
    </physiologicalReaction>
</comment>
<keyword evidence="10 18" id="KW-0560">Oxidoreductase</keyword>
<gene>
    <name evidence="21" type="primary">LOC108714416</name>
</gene>
<dbReference type="InterPro" id="IPR002253">
    <property type="entry name" value="Flavin_mOase_1"/>
</dbReference>
<comment type="catalytic activity">
    <reaction evidence="14">
        <text>hypotaurine + NADH + O2 + H(+) = taurine + NAD(+) + H2O</text>
        <dbReference type="Rhea" id="RHEA:74111"/>
        <dbReference type="ChEBI" id="CHEBI:15377"/>
        <dbReference type="ChEBI" id="CHEBI:15378"/>
        <dbReference type="ChEBI" id="CHEBI:15379"/>
        <dbReference type="ChEBI" id="CHEBI:57540"/>
        <dbReference type="ChEBI" id="CHEBI:57853"/>
        <dbReference type="ChEBI" id="CHEBI:57945"/>
        <dbReference type="ChEBI" id="CHEBI:507393"/>
        <dbReference type="EC" id="1.14.13.8"/>
    </reaction>
    <physiologicalReaction direction="left-to-right" evidence="14">
        <dbReference type="Rhea" id="RHEA:74112"/>
    </physiologicalReaction>
</comment>
<dbReference type="InterPro" id="IPR036188">
    <property type="entry name" value="FAD/NAD-bd_sf"/>
</dbReference>
<dbReference type="RefSeq" id="XP_041446494.1">
    <property type="nucleotide sequence ID" value="XM_041590560.1"/>
</dbReference>
<dbReference type="GO" id="GO:0004499">
    <property type="term" value="F:N,N-dimethylaniline monooxygenase activity"/>
    <property type="evidence" value="ECO:0000318"/>
    <property type="project" value="GO_Central"/>
</dbReference>
<comment type="catalytic activity">
    <reaction evidence="17">
        <text>N,N-dimethylaniline + NADPH + O2 + H(+) = N,N-dimethylaniline N-oxide + NADP(+) + H2O</text>
        <dbReference type="Rhea" id="RHEA:24468"/>
        <dbReference type="ChEBI" id="CHEBI:15377"/>
        <dbReference type="ChEBI" id="CHEBI:15378"/>
        <dbReference type="ChEBI" id="CHEBI:15379"/>
        <dbReference type="ChEBI" id="CHEBI:16269"/>
        <dbReference type="ChEBI" id="CHEBI:17735"/>
        <dbReference type="ChEBI" id="CHEBI:57783"/>
        <dbReference type="ChEBI" id="CHEBI:58349"/>
        <dbReference type="EC" id="1.14.13.8"/>
    </reaction>
    <physiologicalReaction direction="left-to-right" evidence="17">
        <dbReference type="Rhea" id="RHEA:24469"/>
    </physiologicalReaction>
</comment>
<evidence type="ECO:0000256" key="1">
    <source>
        <dbReference type="ARBA" id="ARBA00001974"/>
    </source>
</evidence>
<evidence type="ECO:0000256" key="5">
    <source>
        <dbReference type="ARBA" id="ARBA00022692"/>
    </source>
</evidence>
<evidence type="ECO:0000256" key="4">
    <source>
        <dbReference type="ARBA" id="ARBA00022630"/>
    </source>
</evidence>
<evidence type="ECO:0000256" key="9">
    <source>
        <dbReference type="ARBA" id="ARBA00022989"/>
    </source>
</evidence>
<evidence type="ECO:0000256" key="15">
    <source>
        <dbReference type="ARBA" id="ARBA00048041"/>
    </source>
</evidence>
<comment type="function">
    <text evidence="13">Broad spectrum monooxygenase that catalyzes the oxygenation of a wide variety of nitrogen- and sulfur-containing compounds including xenobiotics. Catalyzes the S-oxygenation of hypotaurine to produce taurine, an organic osmolyte involved in cell volume regulation as well as a variety of cytoprotective and developmental processes. In vitro, catalyzes the N-oxygenation of trimethylamine (TMA) to produce trimethylamine N-oxide (TMAO) and could therefore participate to the detoxification of this compound that is generated by the action of gut microbiota from dietary precursors such as choline, choline containing compounds, betaine or L-carnitine.</text>
</comment>
<evidence type="ECO:0000256" key="7">
    <source>
        <dbReference type="ARBA" id="ARBA00022827"/>
    </source>
</evidence>
<dbReference type="GO" id="GO:0006805">
    <property type="term" value="P:xenobiotic metabolic process"/>
    <property type="evidence" value="ECO:0000318"/>
    <property type="project" value="GO_Central"/>
</dbReference>
<dbReference type="Proteomes" id="UP000186698">
    <property type="component" value="Chromosome 4L"/>
</dbReference>
<evidence type="ECO:0000256" key="18">
    <source>
        <dbReference type="PIRNR" id="PIRNR000332"/>
    </source>
</evidence>
<organism evidence="20 21">
    <name type="scientific">Xenopus laevis</name>
    <name type="common">African clawed frog</name>
    <dbReference type="NCBI Taxonomy" id="8355"/>
    <lineage>
        <taxon>Eukaryota</taxon>
        <taxon>Metazoa</taxon>
        <taxon>Chordata</taxon>
        <taxon>Craniata</taxon>
        <taxon>Vertebrata</taxon>
        <taxon>Euteleostomi</taxon>
        <taxon>Amphibia</taxon>
        <taxon>Batrachia</taxon>
        <taxon>Anura</taxon>
        <taxon>Pipoidea</taxon>
        <taxon>Pipidae</taxon>
        <taxon>Xenopodinae</taxon>
        <taxon>Xenopus</taxon>
        <taxon>Xenopus</taxon>
    </lineage>
</organism>
<dbReference type="STRING" id="8355.A0A1L8GN11"/>
<keyword evidence="8 18" id="KW-0521">NADP</keyword>
<dbReference type="PANTHER" id="PTHR23023">
    <property type="entry name" value="DIMETHYLANILINE MONOOXYGENASE"/>
    <property type="match status" value="1"/>
</dbReference>
<dbReference type="PRINTS" id="PR00370">
    <property type="entry name" value="FMOXYGENASE"/>
</dbReference>
<dbReference type="Bgee" id="108714416">
    <property type="expression patterns" value="Expressed in kidney and 7 other cell types or tissues"/>
</dbReference>
<dbReference type="EC" id="1.-.-.-" evidence="19"/>
<evidence type="ECO:0000313" key="21">
    <source>
        <dbReference type="RefSeq" id="XP_041446494.1"/>
    </source>
</evidence>
<evidence type="ECO:0000256" key="8">
    <source>
        <dbReference type="ARBA" id="ARBA00022857"/>
    </source>
</evidence>
<evidence type="ECO:0000256" key="6">
    <source>
        <dbReference type="ARBA" id="ARBA00022824"/>
    </source>
</evidence>
<dbReference type="OMA" id="IAPLEEW"/>
<dbReference type="PaxDb" id="8355-A0A1L8GN11"/>
<dbReference type="Pfam" id="PF00743">
    <property type="entry name" value="FMO-like"/>
    <property type="match status" value="1"/>
</dbReference>
<dbReference type="SUPFAM" id="SSF51905">
    <property type="entry name" value="FAD/NAD(P)-binding domain"/>
    <property type="match status" value="2"/>
</dbReference>
<evidence type="ECO:0000256" key="16">
    <source>
        <dbReference type="ARBA" id="ARBA00048088"/>
    </source>
</evidence>
<evidence type="ECO:0000256" key="3">
    <source>
        <dbReference type="ARBA" id="ARBA00009183"/>
    </source>
</evidence>
<reference evidence="21" key="1">
    <citation type="submission" date="2025-08" db="UniProtKB">
        <authorList>
            <consortium name="RefSeq"/>
        </authorList>
    </citation>
    <scope>IDENTIFICATION</scope>
    <source>
        <strain evidence="21">J_2021</strain>
        <tissue evidence="21">Erythrocytes</tissue>
    </source>
</reference>
<evidence type="ECO:0000256" key="14">
    <source>
        <dbReference type="ARBA" id="ARBA00047338"/>
    </source>
</evidence>
<dbReference type="GO" id="GO:0050660">
    <property type="term" value="F:flavin adenine dinucleotide binding"/>
    <property type="evidence" value="ECO:0007669"/>
    <property type="project" value="InterPro"/>
</dbReference>
<proteinExistence type="inferred from homology"/>
<evidence type="ECO:0000256" key="2">
    <source>
        <dbReference type="ARBA" id="ARBA00004389"/>
    </source>
</evidence>
<keyword evidence="6 18" id="KW-0256">Endoplasmic reticulum</keyword>
<keyword evidence="9" id="KW-1133">Transmembrane helix</keyword>
<keyword evidence="4 18" id="KW-0285">Flavoprotein</keyword>
<dbReference type="GeneID" id="108714416"/>